<evidence type="ECO:0000313" key="4">
    <source>
        <dbReference type="EMBL" id="KAK4141509.1"/>
    </source>
</evidence>
<feature type="chain" id="PRO_5043013156" description="Mid2 domain-containing protein" evidence="3">
    <location>
        <begin position="20"/>
        <end position="580"/>
    </location>
</feature>
<reference evidence="4" key="1">
    <citation type="journal article" date="2023" name="Mol. Phylogenet. Evol.">
        <title>Genome-scale phylogeny and comparative genomics of the fungal order Sordariales.</title>
        <authorList>
            <person name="Hensen N."/>
            <person name="Bonometti L."/>
            <person name="Westerberg I."/>
            <person name="Brannstrom I.O."/>
            <person name="Guillou S."/>
            <person name="Cros-Aarteil S."/>
            <person name="Calhoun S."/>
            <person name="Haridas S."/>
            <person name="Kuo A."/>
            <person name="Mondo S."/>
            <person name="Pangilinan J."/>
            <person name="Riley R."/>
            <person name="LaButti K."/>
            <person name="Andreopoulos B."/>
            <person name="Lipzen A."/>
            <person name="Chen C."/>
            <person name="Yan M."/>
            <person name="Daum C."/>
            <person name="Ng V."/>
            <person name="Clum A."/>
            <person name="Steindorff A."/>
            <person name="Ohm R.A."/>
            <person name="Martin F."/>
            <person name="Silar P."/>
            <person name="Natvig D.O."/>
            <person name="Lalanne C."/>
            <person name="Gautier V."/>
            <person name="Ament-Velasquez S.L."/>
            <person name="Kruys A."/>
            <person name="Hutchinson M.I."/>
            <person name="Powell A.J."/>
            <person name="Barry K."/>
            <person name="Miller A.N."/>
            <person name="Grigoriev I.V."/>
            <person name="Debuchy R."/>
            <person name="Gladieux P."/>
            <person name="Hiltunen Thoren M."/>
            <person name="Johannesson H."/>
        </authorList>
    </citation>
    <scope>NUCLEOTIDE SEQUENCE</scope>
    <source>
        <strain evidence="4">CBS 141.50</strain>
    </source>
</reference>
<keyword evidence="2" id="KW-1133">Transmembrane helix</keyword>
<proteinExistence type="predicted"/>
<reference evidence="4" key="2">
    <citation type="submission" date="2023-05" db="EMBL/GenBank/DDBJ databases">
        <authorList>
            <consortium name="Lawrence Berkeley National Laboratory"/>
            <person name="Steindorff A."/>
            <person name="Hensen N."/>
            <person name="Bonometti L."/>
            <person name="Westerberg I."/>
            <person name="Brannstrom I.O."/>
            <person name="Guillou S."/>
            <person name="Cros-Aarteil S."/>
            <person name="Calhoun S."/>
            <person name="Haridas S."/>
            <person name="Kuo A."/>
            <person name="Mondo S."/>
            <person name="Pangilinan J."/>
            <person name="Riley R."/>
            <person name="Labutti K."/>
            <person name="Andreopoulos B."/>
            <person name="Lipzen A."/>
            <person name="Chen C."/>
            <person name="Yanf M."/>
            <person name="Daum C."/>
            <person name="Ng V."/>
            <person name="Clum A."/>
            <person name="Ohm R."/>
            <person name="Martin F."/>
            <person name="Silar P."/>
            <person name="Natvig D."/>
            <person name="Lalanne C."/>
            <person name="Gautier V."/>
            <person name="Ament-Velasquez S.L."/>
            <person name="Kruys A."/>
            <person name="Hutchinson M.I."/>
            <person name="Powell A.J."/>
            <person name="Barry K."/>
            <person name="Miller A.N."/>
            <person name="Grigoriev I.V."/>
            <person name="Debuchy R."/>
            <person name="Gladieux P."/>
            <person name="Thoren M.H."/>
            <person name="Johannesson H."/>
        </authorList>
    </citation>
    <scope>NUCLEOTIDE SEQUENCE</scope>
    <source>
        <strain evidence="4">CBS 141.50</strain>
    </source>
</reference>
<evidence type="ECO:0000256" key="3">
    <source>
        <dbReference type="SAM" id="SignalP"/>
    </source>
</evidence>
<dbReference type="GeneID" id="87814542"/>
<evidence type="ECO:0000313" key="5">
    <source>
        <dbReference type="Proteomes" id="UP001302676"/>
    </source>
</evidence>
<dbReference type="RefSeq" id="XP_062634880.1">
    <property type="nucleotide sequence ID" value="XM_062777929.1"/>
</dbReference>
<feature type="signal peptide" evidence="3">
    <location>
        <begin position="1"/>
        <end position="19"/>
    </location>
</feature>
<evidence type="ECO:0008006" key="6">
    <source>
        <dbReference type="Google" id="ProtNLM"/>
    </source>
</evidence>
<accession>A0AAN6UYS9</accession>
<evidence type="ECO:0000256" key="1">
    <source>
        <dbReference type="SAM" id="MobiDB-lite"/>
    </source>
</evidence>
<dbReference type="Proteomes" id="UP001302676">
    <property type="component" value="Unassembled WGS sequence"/>
</dbReference>
<keyword evidence="2" id="KW-0472">Membrane</keyword>
<dbReference type="AlphaFoldDB" id="A0AAN6UYS9"/>
<sequence>MVKFGIVAALGWAAGLVVASPADIVPVLDVRTRNMPGKSDEDTRNLIWRDIVAAANYRRENTFSNSMSMDKSWVDATLFSYTYEANTTGTKLDNVEASLSIEVKCVTCYFKAGATATLTINGDFDLGNTLGNLTDQLGEEFHNMSQSARDSFKEVFDWDEFQALWTPEDFELDEFVNFDNFHIDTDFDIELPPLPEVQLLFQIDNMDLYMEMDTTIAAGATLTIPLYKSQTVVGISIAPGLEAGLFATMDLILGVEGELVIRSGFHLLIEEPVGFNIALFGQNVSSIIFVAEFLTNITFGAELEEEENCALQVVQEYTLAVGASAGATLAIGSHTWGPQPNTSIPIYYTTMANVCAITADAITTPPTPSPTNRLAARQDGKELETTTLTKTVIYTNIGCAEPRPQGGCPQSLQATTLTTTVKTHVTAIPPGATATFPESTALTVASTIPFGKNINKVAATTGTPKSYVPPPPPKPKSTGTAKHDGDGNGVLDGVGDVWKGETGGVSNKLIIGLSVGLGVPLLCAVIASLIHWIRRRTYAKLPKFETAVEYTGSYRSPMEAERESMMLKKMPEVTVSHTSP</sequence>
<keyword evidence="2" id="KW-0812">Transmembrane</keyword>
<feature type="transmembrane region" description="Helical" evidence="2">
    <location>
        <begin position="509"/>
        <end position="533"/>
    </location>
</feature>
<dbReference type="EMBL" id="MU853610">
    <property type="protein sequence ID" value="KAK4141509.1"/>
    <property type="molecule type" value="Genomic_DNA"/>
</dbReference>
<organism evidence="4 5">
    <name type="scientific">Dichotomopilus funicola</name>
    <dbReference type="NCBI Taxonomy" id="1934379"/>
    <lineage>
        <taxon>Eukaryota</taxon>
        <taxon>Fungi</taxon>
        <taxon>Dikarya</taxon>
        <taxon>Ascomycota</taxon>
        <taxon>Pezizomycotina</taxon>
        <taxon>Sordariomycetes</taxon>
        <taxon>Sordariomycetidae</taxon>
        <taxon>Sordariales</taxon>
        <taxon>Chaetomiaceae</taxon>
        <taxon>Dichotomopilus</taxon>
    </lineage>
</organism>
<keyword evidence="3" id="KW-0732">Signal</keyword>
<comment type="caution">
    <text evidence="4">The sequence shown here is derived from an EMBL/GenBank/DDBJ whole genome shotgun (WGS) entry which is preliminary data.</text>
</comment>
<keyword evidence="5" id="KW-1185">Reference proteome</keyword>
<name>A0AAN6UYS9_9PEZI</name>
<gene>
    <name evidence="4" type="ORF">C8A04DRAFT_13999</name>
</gene>
<feature type="region of interest" description="Disordered" evidence="1">
    <location>
        <begin position="460"/>
        <end position="488"/>
    </location>
</feature>
<evidence type="ECO:0000256" key="2">
    <source>
        <dbReference type="SAM" id="Phobius"/>
    </source>
</evidence>
<protein>
    <recommendedName>
        <fullName evidence="6">Mid2 domain-containing protein</fullName>
    </recommendedName>
</protein>